<evidence type="ECO:0000256" key="1">
    <source>
        <dbReference type="SAM" id="SignalP"/>
    </source>
</evidence>
<protein>
    <submittedName>
        <fullName evidence="2">Uncharacterized protein</fullName>
    </submittedName>
</protein>
<keyword evidence="1" id="KW-0732">Signal</keyword>
<gene>
    <name evidence="2" type="ORF">KGMB03357_04610</name>
</gene>
<evidence type="ECO:0000313" key="2">
    <source>
        <dbReference type="EMBL" id="GCB28800.1"/>
    </source>
</evidence>
<name>A0A401LBB7_9FIRM</name>
<feature type="signal peptide" evidence="1">
    <location>
        <begin position="1"/>
        <end position="18"/>
    </location>
</feature>
<dbReference type="EMBL" id="BHVZ01000001">
    <property type="protein sequence ID" value="GCB28800.1"/>
    <property type="molecule type" value="Genomic_DNA"/>
</dbReference>
<evidence type="ECO:0000313" key="3">
    <source>
        <dbReference type="Proteomes" id="UP000287361"/>
    </source>
</evidence>
<dbReference type="OrthoDB" id="1851708at2"/>
<proteinExistence type="predicted"/>
<dbReference type="AlphaFoldDB" id="A0A401LBB7"/>
<organism evidence="2 3">
    <name type="scientific">Anaerotignum faecicola</name>
    <dbReference type="NCBI Taxonomy" id="2358141"/>
    <lineage>
        <taxon>Bacteria</taxon>
        <taxon>Bacillati</taxon>
        <taxon>Bacillota</taxon>
        <taxon>Clostridia</taxon>
        <taxon>Lachnospirales</taxon>
        <taxon>Anaerotignaceae</taxon>
        <taxon>Anaerotignum</taxon>
    </lineage>
</organism>
<feature type="chain" id="PRO_5039297834" evidence="1">
    <location>
        <begin position="19"/>
        <end position="291"/>
    </location>
</feature>
<sequence length="291" mass="31900">MKKLLALFLACTMVLGLASCKEQDEEEKNTLTAEETVATMQDPIDALARCMVENNLEYNPEDPDFFWTALYYFAGGYGLKHEGVEELTDTYQLKVPSTVMEEYAIALFSDYKGLPELPEIMQGNVSYDENADAYLLSEGDIGLSETRLGDIKETKDGYTLVAELTGTDEEEELIASFDVTLIRNTFADEIENPLYLCSVSSMKMTQKKGADVSEGGTATLIPDETITATFNGLSDAHTAEMTLSEGDIRAFQFDAESAAGKIISGLNEGDVVTFGYIVDKRNGSYVIVSAE</sequence>
<dbReference type="PROSITE" id="PS51257">
    <property type="entry name" value="PROKAR_LIPOPROTEIN"/>
    <property type="match status" value="1"/>
</dbReference>
<dbReference type="Proteomes" id="UP000287361">
    <property type="component" value="Unassembled WGS sequence"/>
</dbReference>
<comment type="caution">
    <text evidence="2">The sequence shown here is derived from an EMBL/GenBank/DDBJ whole genome shotgun (WGS) entry which is preliminary data.</text>
</comment>
<accession>A0A401LBB7</accession>
<keyword evidence="3" id="KW-1185">Reference proteome</keyword>
<reference evidence="2 3" key="1">
    <citation type="submission" date="2018-10" db="EMBL/GenBank/DDBJ databases">
        <title>Draft Genome Sequence of Anaerotignum sp. KCTC 15736.</title>
        <authorList>
            <person name="Choi S.H."/>
            <person name="Kim J.S."/>
            <person name="Kang S.W."/>
            <person name="Lee J.S."/>
            <person name="Park S.H."/>
        </authorList>
    </citation>
    <scope>NUCLEOTIDE SEQUENCE [LARGE SCALE GENOMIC DNA]</scope>
    <source>
        <strain evidence="2 3">KCTC 15736</strain>
    </source>
</reference>